<evidence type="ECO:0000256" key="5">
    <source>
        <dbReference type="ARBA" id="ARBA00023054"/>
    </source>
</evidence>
<feature type="coiled-coil region" evidence="9">
    <location>
        <begin position="168"/>
        <end position="213"/>
    </location>
</feature>
<dbReference type="PANTHER" id="PTHR47969">
    <property type="entry name" value="CHROMOSOME-ASSOCIATED KINESIN KIF4A-RELATED"/>
    <property type="match status" value="1"/>
</dbReference>
<dbReference type="GO" id="GO:0005875">
    <property type="term" value="C:microtubule associated complex"/>
    <property type="evidence" value="ECO:0007669"/>
    <property type="project" value="TreeGrafter"/>
</dbReference>
<keyword evidence="6" id="KW-0206">Cytoskeleton</keyword>
<name>A0AAF3J7R6_9BILA</name>
<feature type="coiled-coil region" evidence="9">
    <location>
        <begin position="289"/>
        <end position="376"/>
    </location>
</feature>
<dbReference type="Pfam" id="PF00225">
    <property type="entry name" value="Kinesin"/>
    <property type="match status" value="1"/>
</dbReference>
<keyword evidence="4 8" id="KW-0067">ATP-binding</keyword>
<dbReference type="GO" id="GO:0005524">
    <property type="term" value="F:ATP binding"/>
    <property type="evidence" value="ECO:0007669"/>
    <property type="project" value="UniProtKB-KW"/>
</dbReference>
<sequence length="454" mass="51983">MVGPSQVDDFSTIPANEQGIIPRCIDVLFSFLKAKTDHLTRDEFQSEMHISYVQLYQEEWYDLLDGNVKLQFRTSTGLNSKRFKVTSPAEALKLLSEGWNARKTAETRMNRASSRSHCVFVIELTTEELVDDLAERRTSKLHLVDLAGSERIAQTGVEVNMKITGNTVMTLSNEVNNLNQQFQDAQLEYKAMLQKLQEENQDLKRLTLKQNAEIDALKTKLCFVDKRIALQTPKTSAKRRRTLYASSEEVRRSVERVRTLKLDDEKEVAPHVYIAEKNMASFSQEENKENDLEIELNLHRQLIEEKKQEILALKDQANAVQAEAQIRAESLTKQLEEGRRTIGWLERNNLEMTKQNANLIKEKQSIESQLMDVQSAHRKTMELLDDQNHHPCTPVGPRASIFNALAVPHHPVLREVLRACLVLHVLCQRSIVVPVANQKNVFTLTKTCDLLNAF</sequence>
<evidence type="ECO:0000256" key="7">
    <source>
        <dbReference type="PROSITE-ProRule" id="PRU00283"/>
    </source>
</evidence>
<keyword evidence="11" id="KW-1185">Reference proteome</keyword>
<evidence type="ECO:0000256" key="9">
    <source>
        <dbReference type="SAM" id="Coils"/>
    </source>
</evidence>
<comment type="caution">
    <text evidence="7">Lacks conserved residue(s) required for the propagation of feature annotation.</text>
</comment>
<dbReference type="PANTHER" id="PTHR47969:SF15">
    <property type="entry name" value="CHROMOSOME-ASSOCIATED KINESIN KIF4A-RELATED"/>
    <property type="match status" value="1"/>
</dbReference>
<evidence type="ECO:0000256" key="2">
    <source>
        <dbReference type="ARBA" id="ARBA00022490"/>
    </source>
</evidence>
<dbReference type="Proteomes" id="UP000887575">
    <property type="component" value="Unassembled WGS sequence"/>
</dbReference>
<dbReference type="GO" id="GO:0005874">
    <property type="term" value="C:microtubule"/>
    <property type="evidence" value="ECO:0007669"/>
    <property type="project" value="UniProtKB-KW"/>
</dbReference>
<keyword evidence="2" id="KW-0963">Cytoplasm</keyword>
<evidence type="ECO:0000256" key="3">
    <source>
        <dbReference type="ARBA" id="ARBA00022741"/>
    </source>
</evidence>
<dbReference type="GO" id="GO:0051231">
    <property type="term" value="P:spindle elongation"/>
    <property type="evidence" value="ECO:0007669"/>
    <property type="project" value="TreeGrafter"/>
</dbReference>
<dbReference type="GO" id="GO:0003777">
    <property type="term" value="F:microtubule motor activity"/>
    <property type="evidence" value="ECO:0007669"/>
    <property type="project" value="InterPro"/>
</dbReference>
<keyword evidence="5 9" id="KW-0175">Coiled coil</keyword>
<dbReference type="InterPro" id="IPR027640">
    <property type="entry name" value="Kinesin-like_fam"/>
</dbReference>
<dbReference type="WBParaSite" id="MBELARI_LOCUS21443">
    <property type="protein sequence ID" value="MBELARI_LOCUS21443"/>
    <property type="gene ID" value="MBELARI_LOCUS21443"/>
</dbReference>
<dbReference type="InterPro" id="IPR027417">
    <property type="entry name" value="P-loop_NTPase"/>
</dbReference>
<accession>A0AAF3J7R6</accession>
<dbReference type="PRINTS" id="PR00380">
    <property type="entry name" value="KINESINHEAVY"/>
</dbReference>
<comment type="subcellular location">
    <subcellularLocation>
        <location evidence="1">Cytoplasm</location>
        <location evidence="1">Cytoskeleton</location>
    </subcellularLocation>
</comment>
<comment type="similarity">
    <text evidence="7 8">Belongs to the TRAFAC class myosin-kinesin ATPase superfamily. Kinesin family.</text>
</comment>
<evidence type="ECO:0000259" key="10">
    <source>
        <dbReference type="PROSITE" id="PS50067"/>
    </source>
</evidence>
<feature type="domain" description="Kinesin motor" evidence="10">
    <location>
        <begin position="1"/>
        <end position="158"/>
    </location>
</feature>
<dbReference type="GO" id="GO:0008017">
    <property type="term" value="F:microtubule binding"/>
    <property type="evidence" value="ECO:0007669"/>
    <property type="project" value="InterPro"/>
</dbReference>
<dbReference type="InterPro" id="IPR036961">
    <property type="entry name" value="Kinesin_motor_dom_sf"/>
</dbReference>
<evidence type="ECO:0000256" key="4">
    <source>
        <dbReference type="ARBA" id="ARBA00022840"/>
    </source>
</evidence>
<reference evidence="12" key="1">
    <citation type="submission" date="2024-02" db="UniProtKB">
        <authorList>
            <consortium name="WormBaseParasite"/>
        </authorList>
    </citation>
    <scope>IDENTIFICATION</scope>
</reference>
<evidence type="ECO:0000256" key="1">
    <source>
        <dbReference type="ARBA" id="ARBA00004245"/>
    </source>
</evidence>
<dbReference type="PROSITE" id="PS00411">
    <property type="entry name" value="KINESIN_MOTOR_1"/>
    <property type="match status" value="1"/>
</dbReference>
<dbReference type="AlphaFoldDB" id="A0AAF3J7R6"/>
<keyword evidence="3 8" id="KW-0547">Nucleotide-binding</keyword>
<dbReference type="Gene3D" id="3.40.850.10">
    <property type="entry name" value="Kinesin motor domain"/>
    <property type="match status" value="1"/>
</dbReference>
<keyword evidence="8" id="KW-0493">Microtubule</keyword>
<dbReference type="SUPFAM" id="SSF52540">
    <property type="entry name" value="P-loop containing nucleoside triphosphate hydrolases"/>
    <property type="match status" value="1"/>
</dbReference>
<dbReference type="SMART" id="SM00129">
    <property type="entry name" value="KISc"/>
    <property type="match status" value="1"/>
</dbReference>
<evidence type="ECO:0000256" key="8">
    <source>
        <dbReference type="RuleBase" id="RU000394"/>
    </source>
</evidence>
<evidence type="ECO:0000313" key="12">
    <source>
        <dbReference type="WBParaSite" id="MBELARI_LOCUS21443"/>
    </source>
</evidence>
<dbReference type="PROSITE" id="PS50067">
    <property type="entry name" value="KINESIN_MOTOR_2"/>
    <property type="match status" value="1"/>
</dbReference>
<dbReference type="InterPro" id="IPR001752">
    <property type="entry name" value="Kinesin_motor_dom"/>
</dbReference>
<protein>
    <recommendedName>
        <fullName evidence="8">Kinesin-like protein</fullName>
    </recommendedName>
</protein>
<organism evidence="11 12">
    <name type="scientific">Mesorhabditis belari</name>
    <dbReference type="NCBI Taxonomy" id="2138241"/>
    <lineage>
        <taxon>Eukaryota</taxon>
        <taxon>Metazoa</taxon>
        <taxon>Ecdysozoa</taxon>
        <taxon>Nematoda</taxon>
        <taxon>Chromadorea</taxon>
        <taxon>Rhabditida</taxon>
        <taxon>Rhabditina</taxon>
        <taxon>Rhabditomorpha</taxon>
        <taxon>Rhabditoidea</taxon>
        <taxon>Rhabditidae</taxon>
        <taxon>Mesorhabditinae</taxon>
        <taxon>Mesorhabditis</taxon>
    </lineage>
</organism>
<evidence type="ECO:0000313" key="11">
    <source>
        <dbReference type="Proteomes" id="UP000887575"/>
    </source>
</evidence>
<evidence type="ECO:0000256" key="6">
    <source>
        <dbReference type="ARBA" id="ARBA00023212"/>
    </source>
</evidence>
<keyword evidence="8" id="KW-0505">Motor protein</keyword>
<proteinExistence type="inferred from homology"/>
<dbReference type="GO" id="GO:0007052">
    <property type="term" value="P:mitotic spindle organization"/>
    <property type="evidence" value="ECO:0007669"/>
    <property type="project" value="TreeGrafter"/>
</dbReference>
<dbReference type="InterPro" id="IPR019821">
    <property type="entry name" value="Kinesin_motor_CS"/>
</dbReference>
<dbReference type="GO" id="GO:0007018">
    <property type="term" value="P:microtubule-based movement"/>
    <property type="evidence" value="ECO:0007669"/>
    <property type="project" value="InterPro"/>
</dbReference>